<accession>A0A0A8XVY4</accession>
<protein>
    <submittedName>
        <fullName evidence="1">Uncharacterized protein</fullName>
    </submittedName>
</protein>
<organism evidence="1">
    <name type="scientific">Arundo donax</name>
    <name type="common">Giant reed</name>
    <name type="synonym">Donax arundinaceus</name>
    <dbReference type="NCBI Taxonomy" id="35708"/>
    <lineage>
        <taxon>Eukaryota</taxon>
        <taxon>Viridiplantae</taxon>
        <taxon>Streptophyta</taxon>
        <taxon>Embryophyta</taxon>
        <taxon>Tracheophyta</taxon>
        <taxon>Spermatophyta</taxon>
        <taxon>Magnoliopsida</taxon>
        <taxon>Liliopsida</taxon>
        <taxon>Poales</taxon>
        <taxon>Poaceae</taxon>
        <taxon>PACMAD clade</taxon>
        <taxon>Arundinoideae</taxon>
        <taxon>Arundineae</taxon>
        <taxon>Arundo</taxon>
    </lineage>
</organism>
<dbReference type="EMBL" id="GBRH01281055">
    <property type="protein sequence ID" value="JAD16840.1"/>
    <property type="molecule type" value="Transcribed_RNA"/>
</dbReference>
<sequence>MMLRGVPGCGV</sequence>
<proteinExistence type="predicted"/>
<evidence type="ECO:0000313" key="1">
    <source>
        <dbReference type="EMBL" id="JAD16840.1"/>
    </source>
</evidence>
<reference evidence="1" key="2">
    <citation type="journal article" date="2015" name="Data Brief">
        <title>Shoot transcriptome of the giant reed, Arundo donax.</title>
        <authorList>
            <person name="Barrero R.A."/>
            <person name="Guerrero F.D."/>
            <person name="Moolhuijzen P."/>
            <person name="Goolsby J.A."/>
            <person name="Tidwell J."/>
            <person name="Bellgard S.E."/>
            <person name="Bellgard M.I."/>
        </authorList>
    </citation>
    <scope>NUCLEOTIDE SEQUENCE</scope>
    <source>
        <tissue evidence="1">Shoot tissue taken approximately 20 cm above the soil surface</tissue>
    </source>
</reference>
<reference evidence="1" key="1">
    <citation type="submission" date="2014-09" db="EMBL/GenBank/DDBJ databases">
        <authorList>
            <person name="Magalhaes I.L.F."/>
            <person name="Oliveira U."/>
            <person name="Santos F.R."/>
            <person name="Vidigal T.H.D.A."/>
            <person name="Brescovit A.D."/>
            <person name="Santos A.J."/>
        </authorList>
    </citation>
    <scope>NUCLEOTIDE SEQUENCE</scope>
    <source>
        <tissue evidence="1">Shoot tissue taken approximately 20 cm above the soil surface</tissue>
    </source>
</reference>
<name>A0A0A8XVY4_ARUDO</name>